<accession>A0A2T4IEQ3</accession>
<name>A0A2T4IEQ3_9RHOO</name>
<evidence type="ECO:0000313" key="2">
    <source>
        <dbReference type="Proteomes" id="UP000241193"/>
    </source>
</evidence>
<keyword evidence="2" id="KW-1185">Reference proteome</keyword>
<reference evidence="1 2" key="1">
    <citation type="submission" date="2018-03" db="EMBL/GenBank/DDBJ databases">
        <authorList>
            <person name="Keele B.F."/>
        </authorList>
    </citation>
    <scope>NUCLEOTIDE SEQUENCE [LARGE SCALE GENOMIC DNA]</scope>
    <source>
        <strain evidence="1 2">D20</strain>
    </source>
</reference>
<dbReference type="Proteomes" id="UP000241193">
    <property type="component" value="Unassembled WGS sequence"/>
</dbReference>
<organism evidence="1 2">
    <name type="scientific">Pseudothauera lacus</name>
    <dbReference type="NCBI Taxonomy" id="2136175"/>
    <lineage>
        <taxon>Bacteria</taxon>
        <taxon>Pseudomonadati</taxon>
        <taxon>Pseudomonadota</taxon>
        <taxon>Betaproteobacteria</taxon>
        <taxon>Rhodocyclales</taxon>
        <taxon>Zoogloeaceae</taxon>
        <taxon>Pseudothauera</taxon>
    </lineage>
</organism>
<protein>
    <submittedName>
        <fullName evidence="1">Uncharacterized protein</fullName>
    </submittedName>
</protein>
<dbReference type="RefSeq" id="WP_107493580.1">
    <property type="nucleotide sequence ID" value="NZ_PZKC01000007.1"/>
</dbReference>
<evidence type="ECO:0000313" key="1">
    <source>
        <dbReference type="EMBL" id="PTD96260.1"/>
    </source>
</evidence>
<reference evidence="1 2" key="2">
    <citation type="submission" date="2018-04" db="EMBL/GenBank/DDBJ databases">
        <title>Thauera lacus sp. nov., isolated from an saline lake in Inner Mongolia, China.</title>
        <authorList>
            <person name="Liang Q.-Y."/>
        </authorList>
    </citation>
    <scope>NUCLEOTIDE SEQUENCE [LARGE SCALE GENOMIC DNA]</scope>
    <source>
        <strain evidence="1 2">D20</strain>
    </source>
</reference>
<gene>
    <name evidence="1" type="ORF">C8261_10090</name>
</gene>
<dbReference type="EMBL" id="PZKC01000007">
    <property type="protein sequence ID" value="PTD96260.1"/>
    <property type="molecule type" value="Genomic_DNA"/>
</dbReference>
<comment type="caution">
    <text evidence="1">The sequence shown here is derived from an EMBL/GenBank/DDBJ whole genome shotgun (WGS) entry which is preliminary data.</text>
</comment>
<dbReference type="OrthoDB" id="9181667at2"/>
<dbReference type="AlphaFoldDB" id="A0A2T4IEQ3"/>
<sequence>MKIDHLPLGARFQWKGQTYTKVGPMTASADAGGTAFIPKHAVLQPMSGEAPPQPEGPPAAAQVDTAVLQAAFEDYHRCALALAGAAAQGELERARQRFWSALG</sequence>
<proteinExistence type="predicted"/>